<keyword evidence="3" id="KW-1185">Reference proteome</keyword>
<dbReference type="AlphaFoldDB" id="A0A4V5UUN7"/>
<dbReference type="Proteomes" id="UP000305848">
    <property type="component" value="Unassembled WGS sequence"/>
</dbReference>
<reference evidence="2 3" key="1">
    <citation type="submission" date="2019-05" db="EMBL/GenBank/DDBJ databases">
        <title>Panacibacter sp. strain 17mud1-8 Genome sequencing and assembly.</title>
        <authorList>
            <person name="Chhetri G."/>
        </authorList>
    </citation>
    <scope>NUCLEOTIDE SEQUENCE [LARGE SCALE GENOMIC DNA]</scope>
    <source>
        <strain evidence="2 3">17mud1-8</strain>
    </source>
</reference>
<proteinExistence type="predicted"/>
<evidence type="ECO:0000313" key="2">
    <source>
        <dbReference type="EMBL" id="TKK64403.1"/>
    </source>
</evidence>
<name>A0A4V5UUN7_9BACT</name>
<dbReference type="InterPro" id="IPR018977">
    <property type="entry name" value="NurA_domain"/>
</dbReference>
<feature type="non-terminal residue" evidence="2">
    <location>
        <position position="1"/>
    </location>
</feature>
<dbReference type="EMBL" id="SZQL01000034">
    <property type="protein sequence ID" value="TKK64403.1"/>
    <property type="molecule type" value="Genomic_DNA"/>
</dbReference>
<gene>
    <name evidence="2" type="ORF">FC093_22510</name>
</gene>
<accession>A0A4V5UUN7</accession>
<comment type="caution">
    <text evidence="2">The sequence shown here is derived from an EMBL/GenBank/DDBJ whole genome shotgun (WGS) entry which is preliminary data.</text>
</comment>
<organism evidence="2 3">
    <name type="scientific">Ilyomonas limi</name>
    <dbReference type="NCBI Taxonomy" id="2575867"/>
    <lineage>
        <taxon>Bacteria</taxon>
        <taxon>Pseudomonadati</taxon>
        <taxon>Bacteroidota</taxon>
        <taxon>Chitinophagia</taxon>
        <taxon>Chitinophagales</taxon>
        <taxon>Chitinophagaceae</taxon>
        <taxon>Ilyomonas</taxon>
    </lineage>
</organism>
<evidence type="ECO:0000259" key="1">
    <source>
        <dbReference type="Pfam" id="PF09376"/>
    </source>
</evidence>
<protein>
    <recommendedName>
        <fullName evidence="1">NurA domain-containing protein</fullName>
    </recommendedName>
</protein>
<feature type="domain" description="NurA" evidence="1">
    <location>
        <begin position="32"/>
        <end position="149"/>
    </location>
</feature>
<sequence length="172" mass="19510">YKPVNLLFLTTAFTANYTTLRQQNRWSICHEITWSTSTKYPGVKDKFPRQSALLLDDSYIKKNIIFSDSLKPYGADTYFGRKFFYKAASGQKIVPVVACFTDAQKDMSTASPDQFVRLGDVMQLLDQIVSNRYPDSVTPLISAHAEAAIPLNIGKRIFEEMAMDIRKKTVHA</sequence>
<dbReference type="RefSeq" id="WP_170971194.1">
    <property type="nucleotide sequence ID" value="NZ_SZQL01000034.1"/>
</dbReference>
<dbReference type="Pfam" id="PF09376">
    <property type="entry name" value="NurA"/>
    <property type="match status" value="1"/>
</dbReference>
<evidence type="ECO:0000313" key="3">
    <source>
        <dbReference type="Proteomes" id="UP000305848"/>
    </source>
</evidence>